<feature type="region of interest" description="Disordered" evidence="1">
    <location>
        <begin position="1"/>
        <end position="78"/>
    </location>
</feature>
<sequence length="78" mass="8502">MEKGKKSSKAEIERDARGQSESNHAGGSNNGVSSAKPRVITHSDDATVNNKSPGNDKGAKDWDLNYHERDMNEGEFRG</sequence>
<accession>A0A125P3H2</accession>
<reference evidence="3" key="3">
    <citation type="submission" date="2020-11" db="EMBL/GenBank/DDBJ databases">
        <title>Agrobacterium vitis strain K377 genome.</title>
        <authorList>
            <person name="Xi H."/>
        </authorList>
    </citation>
    <scope>NUCLEOTIDE SEQUENCE</scope>
    <source>
        <strain evidence="3">K377</strain>
    </source>
</reference>
<protein>
    <submittedName>
        <fullName evidence="2">Uncharacterized protein</fullName>
    </submittedName>
</protein>
<feature type="compositionally biased region" description="Basic and acidic residues" evidence="1">
    <location>
        <begin position="1"/>
        <end position="18"/>
    </location>
</feature>
<evidence type="ECO:0000313" key="3">
    <source>
        <dbReference type="EMBL" id="MBF2712965.1"/>
    </source>
</evidence>
<evidence type="ECO:0000256" key="1">
    <source>
        <dbReference type="SAM" id="MobiDB-lite"/>
    </source>
</evidence>
<feature type="compositionally biased region" description="Polar residues" evidence="1">
    <location>
        <begin position="19"/>
        <end position="33"/>
    </location>
</feature>
<dbReference type="AlphaFoldDB" id="A0A125P3H2"/>
<name>A0A125P3H2_AGRVI</name>
<feature type="compositionally biased region" description="Basic and acidic residues" evidence="1">
    <location>
        <begin position="57"/>
        <end position="78"/>
    </location>
</feature>
<dbReference type="GeneID" id="60684247"/>
<dbReference type="Proteomes" id="UP000175993">
    <property type="component" value="Unassembled WGS sequence"/>
</dbReference>
<reference evidence="2 6" key="1">
    <citation type="submission" date="2018-08" db="EMBL/GenBank/DDBJ databases">
        <title>Genome sequencing of Agrobacterium vitis strain ICMP 10754.</title>
        <authorList>
            <person name="Visnovsky S.B."/>
            <person name="Pitman A.R."/>
        </authorList>
    </citation>
    <scope>NUCLEOTIDE SEQUENCE [LARGE SCALE GENOMIC DNA]</scope>
    <source>
        <strain evidence="2 6">ICMP 10754</strain>
    </source>
</reference>
<organism evidence="2 6">
    <name type="scientific">Agrobacterium vitis</name>
    <name type="common">Rhizobium vitis</name>
    <dbReference type="NCBI Taxonomy" id="373"/>
    <lineage>
        <taxon>Bacteria</taxon>
        <taxon>Pseudomonadati</taxon>
        <taxon>Pseudomonadota</taxon>
        <taxon>Alphaproteobacteria</taxon>
        <taxon>Hyphomicrobiales</taxon>
        <taxon>Rhizobiaceae</taxon>
        <taxon>Rhizobium/Agrobacterium group</taxon>
        <taxon>Agrobacterium</taxon>
    </lineage>
</organism>
<dbReference type="Proteomes" id="UP000655037">
    <property type="component" value="Unassembled WGS sequence"/>
</dbReference>
<dbReference type="OrthoDB" id="8117066at2"/>
<reference evidence="4 5" key="2">
    <citation type="submission" date="2019-11" db="EMBL/GenBank/DDBJ databases">
        <title>Whole-genome sequencing of Allorhizobium vitis.</title>
        <authorList>
            <person name="Gan H.M."/>
            <person name="Savka M.A."/>
        </authorList>
    </citation>
    <scope>NUCLEOTIDE SEQUENCE [LARGE SCALE GENOMIC DNA]</scope>
    <source>
        <strain evidence="4 5">AB4</strain>
    </source>
</reference>
<dbReference type="EMBL" id="MBEV02000020">
    <property type="protein sequence ID" value="MUP07855.1"/>
    <property type="molecule type" value="Genomic_DNA"/>
</dbReference>
<comment type="caution">
    <text evidence="2">The sequence shown here is derived from an EMBL/GenBank/DDBJ whole genome shotgun (WGS) entry which is preliminary data.</text>
</comment>
<dbReference type="EMBL" id="QUSG01000028">
    <property type="protein sequence ID" value="KAA3520655.1"/>
    <property type="molecule type" value="Genomic_DNA"/>
</dbReference>
<dbReference type="Proteomes" id="UP000436911">
    <property type="component" value="Unassembled WGS sequence"/>
</dbReference>
<dbReference type="RefSeq" id="WP_060716634.1">
    <property type="nucleotide sequence ID" value="NZ_CP118262.1"/>
</dbReference>
<evidence type="ECO:0000313" key="5">
    <source>
        <dbReference type="Proteomes" id="UP000175993"/>
    </source>
</evidence>
<evidence type="ECO:0000313" key="6">
    <source>
        <dbReference type="Proteomes" id="UP000436911"/>
    </source>
</evidence>
<dbReference type="EMBL" id="JACXXJ020000003">
    <property type="protein sequence ID" value="MBF2712965.1"/>
    <property type="molecule type" value="Genomic_DNA"/>
</dbReference>
<proteinExistence type="predicted"/>
<evidence type="ECO:0000313" key="2">
    <source>
        <dbReference type="EMBL" id="KAA3520655.1"/>
    </source>
</evidence>
<evidence type="ECO:0000313" key="4">
    <source>
        <dbReference type="EMBL" id="MUP07855.1"/>
    </source>
</evidence>
<gene>
    <name evidence="4" type="ORF">BBI04_024040</name>
    <name evidence="2" type="ORF">DXT89_25470</name>
    <name evidence="3" type="ORF">IEI95_001670</name>
</gene>